<dbReference type="InterPro" id="IPR027246">
    <property type="entry name" value="Porin_Euk/Tom40"/>
</dbReference>
<dbReference type="AlphaFoldDB" id="D3BII2"/>
<dbReference type="Pfam" id="PF01459">
    <property type="entry name" value="Porin_3"/>
    <property type="match status" value="1"/>
</dbReference>
<keyword evidence="4" id="KW-1134">Transmembrane beta strand</keyword>
<dbReference type="EMBL" id="ADBJ01000037">
    <property type="protein sequence ID" value="EFA78606.1"/>
    <property type="molecule type" value="Genomic_DNA"/>
</dbReference>
<sequence length="301" mass="33632">MYQFNKLKDTVMSYFETNTSPGPFNEIDHLTSKNIDYINDFQYGVNIFLKRNVRNNFTTGIEFSPSPMFFRGSFGGRLLNDSTTVDLSVDNSHDLEVEVNSQLAKNVTSKVYANSNLNKMGTNRPDMVGTICYQTPRYFSELKMTNKNDGLVGISHLQSVARNIAVGFEAYYKASQKSGGGSLAARYQGFRGKQPFQVCSTYNVMGDLSISFFTSLMPAFIDLATRYTLNTNNLQSMFEIGSNIDFHVKVGQRHVPISLVLRTSSTFVHSARFQFNLPYASVSVGTVISNKKPSFGLTLSL</sequence>
<dbReference type="InterPro" id="IPR023614">
    <property type="entry name" value="Porin_dom_sf"/>
</dbReference>
<reference evidence="10 11" key="1">
    <citation type="journal article" date="2011" name="Genome Res.">
        <title>Phylogeny-wide analysis of social amoeba genomes highlights ancient origins for complex intercellular communication.</title>
        <authorList>
            <person name="Heidel A.J."/>
            <person name="Lawal H.M."/>
            <person name="Felder M."/>
            <person name="Schilde C."/>
            <person name="Helps N.R."/>
            <person name="Tunggal B."/>
            <person name="Rivero F."/>
            <person name="John U."/>
            <person name="Schleicher M."/>
            <person name="Eichinger L."/>
            <person name="Platzer M."/>
            <person name="Noegel A.A."/>
            <person name="Schaap P."/>
            <person name="Gloeckner G."/>
        </authorList>
    </citation>
    <scope>NUCLEOTIDE SEQUENCE [LARGE SCALE GENOMIC DNA]</scope>
    <source>
        <strain evidence="11">ATCC 26659 / Pp 5 / PN500</strain>
    </source>
</reference>
<dbReference type="OMA" id="CSTYNVM"/>
<evidence type="ECO:0000256" key="5">
    <source>
        <dbReference type="ARBA" id="ARBA00022692"/>
    </source>
</evidence>
<dbReference type="STRING" id="670386.D3BII2"/>
<keyword evidence="8" id="KW-0496">Mitochondrion</keyword>
<dbReference type="GO" id="GO:0008320">
    <property type="term" value="F:protein transmembrane transporter activity"/>
    <property type="evidence" value="ECO:0007669"/>
    <property type="project" value="InterPro"/>
</dbReference>
<evidence type="ECO:0000256" key="2">
    <source>
        <dbReference type="ARBA" id="ARBA00010510"/>
    </source>
</evidence>
<keyword evidence="5" id="KW-0812">Transmembrane</keyword>
<comment type="subcellular location">
    <subcellularLocation>
        <location evidence="1">Mitochondrion outer membrane</location>
        <topology evidence="1">Multi-pass membrane protein</topology>
    </subcellularLocation>
</comment>
<keyword evidence="3" id="KW-0813">Transport</keyword>
<evidence type="ECO:0000313" key="10">
    <source>
        <dbReference type="EMBL" id="EFA78606.1"/>
    </source>
</evidence>
<comment type="caution">
    <text evidence="10">The sequence shown here is derived from an EMBL/GenBank/DDBJ whole genome shotgun (WGS) entry which is preliminary data.</text>
</comment>
<evidence type="ECO:0000256" key="1">
    <source>
        <dbReference type="ARBA" id="ARBA00004374"/>
    </source>
</evidence>
<evidence type="ECO:0000313" key="11">
    <source>
        <dbReference type="Proteomes" id="UP000001396"/>
    </source>
</evidence>
<organism evidence="10 11">
    <name type="scientific">Heterostelium pallidum (strain ATCC 26659 / Pp 5 / PN500)</name>
    <name type="common">Cellular slime mold</name>
    <name type="synonym">Polysphondylium pallidum</name>
    <dbReference type="NCBI Taxonomy" id="670386"/>
    <lineage>
        <taxon>Eukaryota</taxon>
        <taxon>Amoebozoa</taxon>
        <taxon>Evosea</taxon>
        <taxon>Eumycetozoa</taxon>
        <taxon>Dictyostelia</taxon>
        <taxon>Acytosteliales</taxon>
        <taxon>Acytosteliaceae</taxon>
        <taxon>Heterostelium</taxon>
    </lineage>
</organism>
<dbReference type="GO" id="GO:0005741">
    <property type="term" value="C:mitochondrial outer membrane"/>
    <property type="evidence" value="ECO:0007669"/>
    <property type="project" value="UniProtKB-SubCell"/>
</dbReference>
<dbReference type="FunCoup" id="D3BII2">
    <property type="interactions" value="557"/>
</dbReference>
<name>D3BII2_HETP5</name>
<evidence type="ECO:0000256" key="9">
    <source>
        <dbReference type="ARBA" id="ARBA00023136"/>
    </source>
</evidence>
<evidence type="ECO:0000256" key="3">
    <source>
        <dbReference type="ARBA" id="ARBA00022448"/>
    </source>
</evidence>
<keyword evidence="9" id="KW-0472">Membrane</keyword>
<proteinExistence type="inferred from homology"/>
<dbReference type="PANTHER" id="PTHR10802">
    <property type="entry name" value="MITOCHONDRIAL IMPORT RECEPTOR SUBUNIT TOM40"/>
    <property type="match status" value="1"/>
</dbReference>
<accession>D3BII2</accession>
<dbReference type="Proteomes" id="UP000001396">
    <property type="component" value="Unassembled WGS sequence"/>
</dbReference>
<keyword evidence="6" id="KW-1000">Mitochondrion outer membrane</keyword>
<keyword evidence="7" id="KW-0653">Protein transport</keyword>
<protein>
    <submittedName>
        <fullName evidence="10">Uncharacterized protein</fullName>
    </submittedName>
</protein>
<dbReference type="InParanoid" id="D3BII2"/>
<evidence type="ECO:0000256" key="6">
    <source>
        <dbReference type="ARBA" id="ARBA00022787"/>
    </source>
</evidence>
<keyword evidence="11" id="KW-1185">Reference proteome</keyword>
<evidence type="ECO:0000256" key="8">
    <source>
        <dbReference type="ARBA" id="ARBA00023128"/>
    </source>
</evidence>
<evidence type="ECO:0000256" key="7">
    <source>
        <dbReference type="ARBA" id="ARBA00022927"/>
    </source>
</evidence>
<dbReference type="InterPro" id="IPR037930">
    <property type="entry name" value="Tom40"/>
</dbReference>
<dbReference type="Gene3D" id="2.40.160.10">
    <property type="entry name" value="Porin"/>
    <property type="match status" value="1"/>
</dbReference>
<dbReference type="GeneID" id="31363541"/>
<gene>
    <name evidence="10" type="ORF">PPL_08061</name>
</gene>
<comment type="similarity">
    <text evidence="2">Belongs to the Tom40 family.</text>
</comment>
<dbReference type="GO" id="GO:0030150">
    <property type="term" value="P:protein import into mitochondrial matrix"/>
    <property type="evidence" value="ECO:0007669"/>
    <property type="project" value="InterPro"/>
</dbReference>
<dbReference type="RefSeq" id="XP_020430730.1">
    <property type="nucleotide sequence ID" value="XM_020578891.1"/>
</dbReference>
<evidence type="ECO:0000256" key="4">
    <source>
        <dbReference type="ARBA" id="ARBA00022452"/>
    </source>
</evidence>